<dbReference type="InterPro" id="IPR017452">
    <property type="entry name" value="GPCR_Rhodpsn_7TM"/>
</dbReference>
<accession>A0A7K4M0F4</accession>
<keyword evidence="2 5" id="KW-0812">Transmembrane</keyword>
<evidence type="ECO:0000313" key="7">
    <source>
        <dbReference type="EMBL" id="NWJ10448.1"/>
    </source>
</evidence>
<evidence type="ECO:0000259" key="6">
    <source>
        <dbReference type="PROSITE" id="PS50262"/>
    </source>
</evidence>
<evidence type="ECO:0000256" key="1">
    <source>
        <dbReference type="ARBA" id="ARBA00004370"/>
    </source>
</evidence>
<gene>
    <name evidence="7" type="primary">Ffar2</name>
    <name evidence="7" type="ORF">CRYUND_R15322</name>
</gene>
<dbReference type="PROSITE" id="PS50262">
    <property type="entry name" value="G_PROTEIN_RECEP_F1_2"/>
    <property type="match status" value="1"/>
</dbReference>
<dbReference type="AlphaFoldDB" id="A0A7K4M0F4"/>
<keyword evidence="3 5" id="KW-1133">Transmembrane helix</keyword>
<sequence length="66" mass="7253">VANFCFFSSVYLSGFFLAALSVERYLGVAFPLRSKSRRRRRLGVYAAASSALWLVAMGHCSVVFAA</sequence>
<dbReference type="InterPro" id="IPR000276">
    <property type="entry name" value="GPCR_Rhodpsn"/>
</dbReference>
<evidence type="ECO:0000256" key="2">
    <source>
        <dbReference type="ARBA" id="ARBA00022692"/>
    </source>
</evidence>
<reference evidence="7 8" key="1">
    <citation type="submission" date="2019-09" db="EMBL/GenBank/DDBJ databases">
        <title>Bird 10,000 Genomes (B10K) Project - Family phase.</title>
        <authorList>
            <person name="Zhang G."/>
        </authorList>
    </citation>
    <scope>NUCLEOTIDE SEQUENCE [LARGE SCALE GENOMIC DNA]</scope>
    <source>
        <strain evidence="7">B10K-MSB-37135</strain>
        <tissue evidence="7">Heart</tissue>
    </source>
</reference>
<keyword evidence="4 5" id="KW-0472">Membrane</keyword>
<dbReference type="PROSITE" id="PS00237">
    <property type="entry name" value="G_PROTEIN_RECEP_F1_1"/>
    <property type="match status" value="1"/>
</dbReference>
<dbReference type="PANTHER" id="PTHR45822:SF5">
    <property type="entry name" value="FREE FATTY ACID RECEPTOR 2"/>
    <property type="match status" value="1"/>
</dbReference>
<dbReference type="SUPFAM" id="SSF81321">
    <property type="entry name" value="Family A G protein-coupled receptor-like"/>
    <property type="match status" value="1"/>
</dbReference>
<dbReference type="GO" id="GO:0004930">
    <property type="term" value="F:G protein-coupled receptor activity"/>
    <property type="evidence" value="ECO:0007669"/>
    <property type="project" value="InterPro"/>
</dbReference>
<evidence type="ECO:0000256" key="3">
    <source>
        <dbReference type="ARBA" id="ARBA00022989"/>
    </source>
</evidence>
<dbReference type="GO" id="GO:0071398">
    <property type="term" value="P:cellular response to fatty acid"/>
    <property type="evidence" value="ECO:0007669"/>
    <property type="project" value="TreeGrafter"/>
</dbReference>
<feature type="non-terminal residue" evidence="7">
    <location>
        <position position="1"/>
    </location>
</feature>
<dbReference type="PANTHER" id="PTHR45822">
    <property type="entry name" value="FREE FATTY ACID RECEPTOR 2-RELATED"/>
    <property type="match status" value="1"/>
</dbReference>
<dbReference type="Proteomes" id="UP000534426">
    <property type="component" value="Unassembled WGS sequence"/>
</dbReference>
<feature type="transmembrane region" description="Helical" evidence="5">
    <location>
        <begin position="6"/>
        <end position="30"/>
    </location>
</feature>
<evidence type="ECO:0000313" key="8">
    <source>
        <dbReference type="Proteomes" id="UP000534426"/>
    </source>
</evidence>
<feature type="transmembrane region" description="Helical" evidence="5">
    <location>
        <begin position="42"/>
        <end position="65"/>
    </location>
</feature>
<evidence type="ECO:0000256" key="4">
    <source>
        <dbReference type="ARBA" id="ARBA00023136"/>
    </source>
</evidence>
<name>A0A7K4M0F4_9AVES</name>
<feature type="domain" description="G-protein coupled receptors family 1 profile" evidence="6">
    <location>
        <begin position="1"/>
        <end position="66"/>
    </location>
</feature>
<dbReference type="Pfam" id="PF00001">
    <property type="entry name" value="7tm_1"/>
    <property type="match status" value="1"/>
</dbReference>
<dbReference type="EMBL" id="VWPW01029999">
    <property type="protein sequence ID" value="NWJ10448.1"/>
    <property type="molecule type" value="Genomic_DNA"/>
</dbReference>
<organism evidence="7 8">
    <name type="scientific">Crypturellus undulatus</name>
    <dbReference type="NCBI Taxonomy" id="48396"/>
    <lineage>
        <taxon>Eukaryota</taxon>
        <taxon>Metazoa</taxon>
        <taxon>Chordata</taxon>
        <taxon>Craniata</taxon>
        <taxon>Vertebrata</taxon>
        <taxon>Euteleostomi</taxon>
        <taxon>Archelosauria</taxon>
        <taxon>Archosauria</taxon>
        <taxon>Dinosauria</taxon>
        <taxon>Saurischia</taxon>
        <taxon>Theropoda</taxon>
        <taxon>Coelurosauria</taxon>
        <taxon>Aves</taxon>
        <taxon>Palaeognathae</taxon>
        <taxon>Tinamiformes</taxon>
        <taxon>Tinamidae</taxon>
        <taxon>Crypturellus</taxon>
    </lineage>
</organism>
<dbReference type="Gene3D" id="1.20.1070.10">
    <property type="entry name" value="Rhodopsin 7-helix transmembrane proteins"/>
    <property type="match status" value="1"/>
</dbReference>
<comment type="caution">
    <text evidence="7">The sequence shown here is derived from an EMBL/GenBank/DDBJ whole genome shotgun (WGS) entry which is preliminary data.</text>
</comment>
<proteinExistence type="predicted"/>
<feature type="non-terminal residue" evidence="7">
    <location>
        <position position="66"/>
    </location>
</feature>
<dbReference type="GO" id="GO:0005886">
    <property type="term" value="C:plasma membrane"/>
    <property type="evidence" value="ECO:0007669"/>
    <property type="project" value="TreeGrafter"/>
</dbReference>
<evidence type="ECO:0000256" key="5">
    <source>
        <dbReference type="SAM" id="Phobius"/>
    </source>
</evidence>
<keyword evidence="8" id="KW-1185">Reference proteome</keyword>
<protein>
    <submittedName>
        <fullName evidence="7">FFAR2 protein</fullName>
    </submittedName>
</protein>
<comment type="subcellular location">
    <subcellularLocation>
        <location evidence="1">Membrane</location>
    </subcellularLocation>
</comment>